<accession>A0AAJ1Y6R7</accession>
<protein>
    <recommendedName>
        <fullName evidence="1">Putative DnaT-like domain-containing protein</fullName>
    </recommendedName>
</protein>
<gene>
    <name evidence="2" type="ORF">RDT67_01095</name>
</gene>
<evidence type="ECO:0000259" key="1">
    <source>
        <dbReference type="Pfam" id="PF20557"/>
    </source>
</evidence>
<reference evidence="2" key="1">
    <citation type="submission" date="2023-08" db="EMBL/GenBank/DDBJ databases">
        <title>The Comparative Genomic Analysis of Yersiniaceae from Polar Regions.</title>
        <authorList>
            <person name="Goncharov A."/>
            <person name="Aslanov B."/>
            <person name="Kolodzhieva V."/>
            <person name="Azarov D."/>
            <person name="Mochov A."/>
            <person name="Lebedeva E."/>
        </authorList>
    </citation>
    <scope>NUCLEOTIDE SEQUENCE</scope>
    <source>
        <strain evidence="2">Vf</strain>
    </source>
</reference>
<dbReference type="EMBL" id="JAVIGA010000001">
    <property type="protein sequence ID" value="MDQ9125016.1"/>
    <property type="molecule type" value="Genomic_DNA"/>
</dbReference>
<proteinExistence type="predicted"/>
<name>A0AAJ1Y6R7_SERFO</name>
<dbReference type="Proteomes" id="UP001224622">
    <property type="component" value="Unassembled WGS sequence"/>
</dbReference>
<sequence>MLDTEIHSDGFNSYASLDECRDYAAGRGLSLPKEDVELSILMLQAMDYLEGKIWKGVPAVFGQNLAWPRAGVVRDYHRLPSNSIPIQVKHAQCRLAFEAQEMDLQPSTESGSEVLSEAVSGAVSISYAEGTRKAQPSFAAVNALLRGLCIGSGQIAVVRG</sequence>
<comment type="caution">
    <text evidence="2">The sequence shown here is derived from an EMBL/GenBank/DDBJ whole genome shotgun (WGS) entry which is preliminary data.</text>
</comment>
<evidence type="ECO:0000313" key="2">
    <source>
        <dbReference type="EMBL" id="MDQ9125016.1"/>
    </source>
</evidence>
<dbReference type="InterPro" id="IPR046787">
    <property type="entry name" value="DnaT_2"/>
</dbReference>
<organism evidence="2 3">
    <name type="scientific">Serratia fonticola</name>
    <dbReference type="NCBI Taxonomy" id="47917"/>
    <lineage>
        <taxon>Bacteria</taxon>
        <taxon>Pseudomonadati</taxon>
        <taxon>Pseudomonadota</taxon>
        <taxon>Gammaproteobacteria</taxon>
        <taxon>Enterobacterales</taxon>
        <taxon>Yersiniaceae</taxon>
        <taxon>Serratia</taxon>
    </lineage>
</organism>
<feature type="domain" description="Putative DnaT-like" evidence="1">
    <location>
        <begin position="9"/>
        <end position="159"/>
    </location>
</feature>
<dbReference type="AlphaFoldDB" id="A0AAJ1Y6R7"/>
<dbReference type="RefSeq" id="WP_309046459.1">
    <property type="nucleotide sequence ID" value="NZ_JAVIGA010000001.1"/>
</dbReference>
<evidence type="ECO:0000313" key="3">
    <source>
        <dbReference type="Proteomes" id="UP001224622"/>
    </source>
</evidence>
<dbReference type="Pfam" id="PF20557">
    <property type="entry name" value="DnaT_2"/>
    <property type="match status" value="1"/>
</dbReference>